<dbReference type="SUPFAM" id="SSF55729">
    <property type="entry name" value="Acyl-CoA N-acyltransferases (Nat)"/>
    <property type="match status" value="1"/>
</dbReference>
<evidence type="ECO:0000259" key="2">
    <source>
        <dbReference type="PROSITE" id="PS51186"/>
    </source>
</evidence>
<evidence type="ECO:0000313" key="3">
    <source>
        <dbReference type="EMBL" id="MFF3665555.1"/>
    </source>
</evidence>
<accession>A0ABW6SKR9</accession>
<protein>
    <submittedName>
        <fullName evidence="3">GNAT family N-acetyltransferase</fullName>
    </submittedName>
</protein>
<dbReference type="InterPro" id="IPR000182">
    <property type="entry name" value="GNAT_dom"/>
</dbReference>
<dbReference type="PROSITE" id="PS51186">
    <property type="entry name" value="GNAT"/>
    <property type="match status" value="1"/>
</dbReference>
<feature type="compositionally biased region" description="Pro residues" evidence="1">
    <location>
        <begin position="115"/>
        <end position="127"/>
    </location>
</feature>
<dbReference type="EMBL" id="JBIASD010000004">
    <property type="protein sequence ID" value="MFF3665555.1"/>
    <property type="molecule type" value="Genomic_DNA"/>
</dbReference>
<feature type="region of interest" description="Disordered" evidence="1">
    <location>
        <begin position="113"/>
        <end position="137"/>
    </location>
</feature>
<comment type="caution">
    <text evidence="3">The sequence shown here is derived from an EMBL/GenBank/DDBJ whole genome shotgun (WGS) entry which is preliminary data.</text>
</comment>
<dbReference type="InterPro" id="IPR013653">
    <property type="entry name" value="GCN5-like_dom"/>
</dbReference>
<organism evidence="3 4">
    <name type="scientific">Microtetraspora malaysiensis</name>
    <dbReference type="NCBI Taxonomy" id="161358"/>
    <lineage>
        <taxon>Bacteria</taxon>
        <taxon>Bacillati</taxon>
        <taxon>Actinomycetota</taxon>
        <taxon>Actinomycetes</taxon>
        <taxon>Streptosporangiales</taxon>
        <taxon>Streptosporangiaceae</taxon>
        <taxon>Microtetraspora</taxon>
    </lineage>
</organism>
<gene>
    <name evidence="3" type="ORF">ACFYXI_08165</name>
</gene>
<dbReference type="Pfam" id="PF08445">
    <property type="entry name" value="FR47"/>
    <property type="match status" value="1"/>
</dbReference>
<proteinExistence type="predicted"/>
<sequence>MTAGSPRPLASVAEVAEAGEDDDLIVWAAQGMRPGVRAWALGDAVAVASPGASRRDRLAVRGSAACALPLVRHALAEAGPTYRPLGDAELVRAVSAGVEGMTGAVGFSWMVTRSAPPPPPPPLPPRPESAGGGAAGWLGPDADPEIAALLAGANPSSYAVPGIDRVSRWAGVRDASGALVAVAADAWSAPTVGLMAGVATAAPARCRGLAERVCRFVTRALVAEHGRAALMVDDGNDSAIRLYERLGYARRRVAALAPASTRGERATMGSLSSGGC</sequence>
<feature type="domain" description="N-acetyltransferase" evidence="2">
    <location>
        <begin position="110"/>
        <end position="269"/>
    </location>
</feature>
<keyword evidence="4" id="KW-1185">Reference proteome</keyword>
<dbReference type="Gene3D" id="3.40.630.30">
    <property type="match status" value="1"/>
</dbReference>
<name>A0ABW6SKR9_9ACTN</name>
<dbReference type="InterPro" id="IPR016181">
    <property type="entry name" value="Acyl_CoA_acyltransferase"/>
</dbReference>
<evidence type="ECO:0000256" key="1">
    <source>
        <dbReference type="SAM" id="MobiDB-lite"/>
    </source>
</evidence>
<dbReference type="Proteomes" id="UP001602013">
    <property type="component" value="Unassembled WGS sequence"/>
</dbReference>
<dbReference type="RefSeq" id="WP_387409586.1">
    <property type="nucleotide sequence ID" value="NZ_JBIASD010000004.1"/>
</dbReference>
<evidence type="ECO:0000313" key="4">
    <source>
        <dbReference type="Proteomes" id="UP001602013"/>
    </source>
</evidence>
<reference evidence="3 4" key="1">
    <citation type="submission" date="2024-10" db="EMBL/GenBank/DDBJ databases">
        <title>The Natural Products Discovery Center: Release of the First 8490 Sequenced Strains for Exploring Actinobacteria Biosynthetic Diversity.</title>
        <authorList>
            <person name="Kalkreuter E."/>
            <person name="Kautsar S.A."/>
            <person name="Yang D."/>
            <person name="Bader C.D."/>
            <person name="Teijaro C.N."/>
            <person name="Fluegel L."/>
            <person name="Davis C.M."/>
            <person name="Simpson J.R."/>
            <person name="Lauterbach L."/>
            <person name="Steele A.D."/>
            <person name="Gui C."/>
            <person name="Meng S."/>
            <person name="Li G."/>
            <person name="Viehrig K."/>
            <person name="Ye F."/>
            <person name="Su P."/>
            <person name="Kiefer A.F."/>
            <person name="Nichols A."/>
            <person name="Cepeda A.J."/>
            <person name="Yan W."/>
            <person name="Fan B."/>
            <person name="Jiang Y."/>
            <person name="Adhikari A."/>
            <person name="Zheng C.-J."/>
            <person name="Schuster L."/>
            <person name="Cowan T.M."/>
            <person name="Smanski M.J."/>
            <person name="Chevrette M.G."/>
            <person name="De Carvalho L.P.S."/>
            <person name="Shen B."/>
        </authorList>
    </citation>
    <scope>NUCLEOTIDE SEQUENCE [LARGE SCALE GENOMIC DNA]</scope>
    <source>
        <strain evidence="3 4">NPDC002173</strain>
    </source>
</reference>